<organism evidence="4 5">
    <name type="scientific">Sinanaerobacter chloroacetimidivorans</name>
    <dbReference type="NCBI Taxonomy" id="2818044"/>
    <lineage>
        <taxon>Bacteria</taxon>
        <taxon>Bacillati</taxon>
        <taxon>Bacillota</taxon>
        <taxon>Clostridia</taxon>
        <taxon>Peptostreptococcales</taxon>
        <taxon>Anaerovoracaceae</taxon>
        <taxon>Sinanaerobacter</taxon>
    </lineage>
</organism>
<dbReference type="PRINTS" id="PR00990">
    <property type="entry name" value="RIBOKINASE"/>
</dbReference>
<dbReference type="Pfam" id="PF00294">
    <property type="entry name" value="PfkB"/>
    <property type="match status" value="1"/>
</dbReference>
<keyword evidence="1" id="KW-0808">Transferase</keyword>
<evidence type="ECO:0000256" key="2">
    <source>
        <dbReference type="ARBA" id="ARBA00022777"/>
    </source>
</evidence>
<reference evidence="4" key="2">
    <citation type="submission" date="2021-04" db="EMBL/GenBank/DDBJ databases">
        <authorList>
            <person name="Liu J."/>
        </authorList>
    </citation>
    <scope>NUCLEOTIDE SEQUENCE</scope>
    <source>
        <strain evidence="4">BAD-6</strain>
    </source>
</reference>
<dbReference type="Gene3D" id="3.40.1190.20">
    <property type="match status" value="1"/>
</dbReference>
<sequence length="312" mass="33927">MNGILICGGLLIDRYLLVDQYPGRGGDGYILDSFDVVGGCTVNVARTVKNLGATPYMVSSVGNDPWGNEIMDFMKKEQFPANCVIQGEGSTGYCLVFLEPDGERTFLTFKGCEGIFSDALISEKAENCCRTAVVTGYYLLDPAAMKLIEKLKKFKEWGFQIIFDPSPLVDKIQADLLEEMMKISDVIIPNRSEAKVLAGNKELEQWAIACSERGTAMIIKNGSQGGILYKKGKKIPYDAVQVDAIDTTGAGDSFTGSIAYSLLSGIPLEKGVLLAASSASVVATIKGPHGNFSVSQLTEEAQRIWREYQNVR</sequence>
<reference evidence="4" key="1">
    <citation type="submission" date="2021-04" db="EMBL/GenBank/DDBJ databases">
        <title>Sinoanaerobacter chloroacetimidivorans sp. nov., an obligate anaerobic bacterium isolated from anaerobic sludge.</title>
        <authorList>
            <person name="Bao Y."/>
        </authorList>
    </citation>
    <scope>NUCLEOTIDE SEQUENCE</scope>
    <source>
        <strain evidence="4">BAD-6</strain>
    </source>
</reference>
<keyword evidence="2 4" id="KW-0418">Kinase</keyword>
<dbReference type="InterPro" id="IPR011611">
    <property type="entry name" value="PfkB_dom"/>
</dbReference>
<evidence type="ECO:0000313" key="4">
    <source>
        <dbReference type="EMBL" id="MBR0596501.1"/>
    </source>
</evidence>
<evidence type="ECO:0000259" key="3">
    <source>
        <dbReference type="Pfam" id="PF00294"/>
    </source>
</evidence>
<protein>
    <submittedName>
        <fullName evidence="4">Carbohydrate kinase family protein</fullName>
    </submittedName>
</protein>
<name>A0A8J8B0D4_9FIRM</name>
<dbReference type="PANTHER" id="PTHR10584">
    <property type="entry name" value="SUGAR KINASE"/>
    <property type="match status" value="1"/>
</dbReference>
<feature type="domain" description="Carbohydrate kinase PfkB" evidence="3">
    <location>
        <begin position="37"/>
        <end position="288"/>
    </location>
</feature>
<comment type="caution">
    <text evidence="4">The sequence shown here is derived from an EMBL/GenBank/DDBJ whole genome shotgun (WGS) entry which is preliminary data.</text>
</comment>
<evidence type="ECO:0000256" key="1">
    <source>
        <dbReference type="ARBA" id="ARBA00022679"/>
    </source>
</evidence>
<evidence type="ECO:0000313" key="5">
    <source>
        <dbReference type="Proteomes" id="UP000675664"/>
    </source>
</evidence>
<dbReference type="GO" id="GO:0016301">
    <property type="term" value="F:kinase activity"/>
    <property type="evidence" value="ECO:0007669"/>
    <property type="project" value="UniProtKB-KW"/>
</dbReference>
<dbReference type="Proteomes" id="UP000675664">
    <property type="component" value="Unassembled WGS sequence"/>
</dbReference>
<dbReference type="PANTHER" id="PTHR10584:SF166">
    <property type="entry name" value="RIBOKINASE"/>
    <property type="match status" value="1"/>
</dbReference>
<dbReference type="InterPro" id="IPR002139">
    <property type="entry name" value="Ribo/fructo_kinase"/>
</dbReference>
<dbReference type="EMBL" id="JAGSND010000001">
    <property type="protein sequence ID" value="MBR0596501.1"/>
    <property type="molecule type" value="Genomic_DNA"/>
</dbReference>
<dbReference type="InterPro" id="IPR029056">
    <property type="entry name" value="Ribokinase-like"/>
</dbReference>
<dbReference type="GO" id="GO:0005829">
    <property type="term" value="C:cytosol"/>
    <property type="evidence" value="ECO:0007669"/>
    <property type="project" value="TreeGrafter"/>
</dbReference>
<gene>
    <name evidence="4" type="ORF">KCX82_01310</name>
</gene>
<dbReference type="RefSeq" id="WP_227016627.1">
    <property type="nucleotide sequence ID" value="NZ_JAGSND010000001.1"/>
</dbReference>
<proteinExistence type="predicted"/>
<dbReference type="SUPFAM" id="SSF53613">
    <property type="entry name" value="Ribokinase-like"/>
    <property type="match status" value="1"/>
</dbReference>
<dbReference type="GO" id="GO:0006796">
    <property type="term" value="P:phosphate-containing compound metabolic process"/>
    <property type="evidence" value="ECO:0007669"/>
    <property type="project" value="UniProtKB-ARBA"/>
</dbReference>
<accession>A0A8J8B0D4</accession>
<keyword evidence="5" id="KW-1185">Reference proteome</keyword>
<dbReference type="AlphaFoldDB" id="A0A8J8B0D4"/>